<organism evidence="1 2">
    <name type="scientific">Melastoma candidum</name>
    <dbReference type="NCBI Taxonomy" id="119954"/>
    <lineage>
        <taxon>Eukaryota</taxon>
        <taxon>Viridiplantae</taxon>
        <taxon>Streptophyta</taxon>
        <taxon>Embryophyta</taxon>
        <taxon>Tracheophyta</taxon>
        <taxon>Spermatophyta</taxon>
        <taxon>Magnoliopsida</taxon>
        <taxon>eudicotyledons</taxon>
        <taxon>Gunneridae</taxon>
        <taxon>Pentapetalae</taxon>
        <taxon>rosids</taxon>
        <taxon>malvids</taxon>
        <taxon>Myrtales</taxon>
        <taxon>Melastomataceae</taxon>
        <taxon>Melastomatoideae</taxon>
        <taxon>Melastomateae</taxon>
        <taxon>Melastoma</taxon>
    </lineage>
</organism>
<reference evidence="2" key="1">
    <citation type="journal article" date="2023" name="Front. Plant Sci.">
        <title>Chromosomal-level genome assembly of Melastoma candidum provides insights into trichome evolution.</title>
        <authorList>
            <person name="Zhong Y."/>
            <person name="Wu W."/>
            <person name="Sun C."/>
            <person name="Zou P."/>
            <person name="Liu Y."/>
            <person name="Dai S."/>
            <person name="Zhou R."/>
        </authorList>
    </citation>
    <scope>NUCLEOTIDE SEQUENCE [LARGE SCALE GENOMIC DNA]</scope>
</reference>
<sequence>MGLIYKVRKIEPLRWGERKEKKTEINWRRWGAEADKEEGIRRKEEDESEERPLAYDLGKLCFLLFVVVETGIFWVVLVNARSWLSFVGIVVISVQPVYASRRLYQIKNRADGDGFSEDHIAGASSTNGRDEREDIVDRGSG</sequence>
<accession>A0ACB9MAM5</accession>
<gene>
    <name evidence="1" type="ORF">MLD38_034504</name>
</gene>
<keyword evidence="2" id="KW-1185">Reference proteome</keyword>
<dbReference type="EMBL" id="CM042889">
    <property type="protein sequence ID" value="KAI4321083.1"/>
    <property type="molecule type" value="Genomic_DNA"/>
</dbReference>
<dbReference type="Proteomes" id="UP001057402">
    <property type="component" value="Chromosome 10"/>
</dbReference>
<evidence type="ECO:0000313" key="2">
    <source>
        <dbReference type="Proteomes" id="UP001057402"/>
    </source>
</evidence>
<protein>
    <submittedName>
        <fullName evidence="1">Uncharacterized protein</fullName>
    </submittedName>
</protein>
<comment type="caution">
    <text evidence="1">The sequence shown here is derived from an EMBL/GenBank/DDBJ whole genome shotgun (WGS) entry which is preliminary data.</text>
</comment>
<name>A0ACB9MAM5_9MYRT</name>
<proteinExistence type="predicted"/>
<evidence type="ECO:0000313" key="1">
    <source>
        <dbReference type="EMBL" id="KAI4321083.1"/>
    </source>
</evidence>